<comment type="caution">
    <text evidence="3">The sequence shown here is derived from an EMBL/GenBank/DDBJ whole genome shotgun (WGS) entry which is preliminary data.</text>
</comment>
<dbReference type="PANTHER" id="PTHR14859:SF15">
    <property type="entry name" value="ENDONUCLEASE_EXONUCLEASE_PHOSPHATASE DOMAIN-CONTAINING PROTEIN"/>
    <property type="match status" value="1"/>
</dbReference>
<dbReference type="PROSITE" id="PS51318">
    <property type="entry name" value="TAT"/>
    <property type="match status" value="1"/>
</dbReference>
<organism evidence="3 4">
    <name type="scientific">Brevundimonas abyssalis TAR-001</name>
    <dbReference type="NCBI Taxonomy" id="1391729"/>
    <lineage>
        <taxon>Bacteria</taxon>
        <taxon>Pseudomonadati</taxon>
        <taxon>Pseudomonadota</taxon>
        <taxon>Alphaproteobacteria</taxon>
        <taxon>Caulobacterales</taxon>
        <taxon>Caulobacteraceae</taxon>
        <taxon>Brevundimonas</taxon>
    </lineage>
</organism>
<dbReference type="RefSeq" id="WP_021696545.1">
    <property type="nucleotide sequence ID" value="NZ_BATC01000007.1"/>
</dbReference>
<evidence type="ECO:0000313" key="4">
    <source>
        <dbReference type="Proteomes" id="UP000016569"/>
    </source>
</evidence>
<keyword evidence="1" id="KW-0732">Signal</keyword>
<protein>
    <submittedName>
        <fullName evidence="3">Putative secreted protein</fullName>
    </submittedName>
</protein>
<keyword evidence="4" id="KW-1185">Reference proteome</keyword>
<dbReference type="Pfam" id="PF03372">
    <property type="entry name" value="Exo_endo_phos"/>
    <property type="match status" value="1"/>
</dbReference>
<name>A0A8E0KKW3_9CAUL</name>
<dbReference type="GO" id="GO:0016020">
    <property type="term" value="C:membrane"/>
    <property type="evidence" value="ECO:0007669"/>
    <property type="project" value="GOC"/>
</dbReference>
<dbReference type="GO" id="GO:0006506">
    <property type="term" value="P:GPI anchor biosynthetic process"/>
    <property type="evidence" value="ECO:0007669"/>
    <property type="project" value="TreeGrafter"/>
</dbReference>
<dbReference type="InterPro" id="IPR036691">
    <property type="entry name" value="Endo/exonu/phosph_ase_sf"/>
</dbReference>
<dbReference type="SUPFAM" id="SSF56219">
    <property type="entry name" value="DNase I-like"/>
    <property type="match status" value="1"/>
</dbReference>
<accession>A0A8E0KKW3</accession>
<dbReference type="PANTHER" id="PTHR14859">
    <property type="entry name" value="CALCOFLUOR WHITE HYPERSENSITIVE PROTEIN PRECURSOR"/>
    <property type="match status" value="1"/>
</dbReference>
<evidence type="ECO:0000313" key="3">
    <source>
        <dbReference type="EMBL" id="GAD58449.1"/>
    </source>
</evidence>
<dbReference type="InterPro" id="IPR005135">
    <property type="entry name" value="Endo/exonuclease/phosphatase"/>
</dbReference>
<evidence type="ECO:0000259" key="2">
    <source>
        <dbReference type="Pfam" id="PF03372"/>
    </source>
</evidence>
<reference evidence="4" key="1">
    <citation type="journal article" date="2013" name="Genome Announc.">
        <title>Draft Genome Sequence of the Dimorphic Prosthecate Bacterium Brevundimonas abyssalis TAR-001T.</title>
        <authorList>
            <person name="Tsubouchi T."/>
            <person name="Nishi S."/>
            <person name="Usui K."/>
            <person name="Shimane Y."/>
            <person name="Takaki Y."/>
            <person name="Maruyama T."/>
            <person name="Hatada Y."/>
        </authorList>
    </citation>
    <scope>NUCLEOTIDE SEQUENCE [LARGE SCALE GENOMIC DNA]</scope>
    <source>
        <strain evidence="4">TAR-001</strain>
    </source>
</reference>
<proteinExistence type="predicted"/>
<dbReference type="AlphaFoldDB" id="A0A8E0KKW3"/>
<feature type="signal peptide" evidence="1">
    <location>
        <begin position="1"/>
        <end position="24"/>
    </location>
</feature>
<dbReference type="EMBL" id="BATC01000007">
    <property type="protein sequence ID" value="GAD58449.1"/>
    <property type="molecule type" value="Genomic_DNA"/>
</dbReference>
<dbReference type="GO" id="GO:0003824">
    <property type="term" value="F:catalytic activity"/>
    <property type="evidence" value="ECO:0007669"/>
    <property type="project" value="InterPro"/>
</dbReference>
<gene>
    <name evidence="3" type="ORF">MBEBAB_0699</name>
</gene>
<evidence type="ECO:0000256" key="1">
    <source>
        <dbReference type="SAM" id="SignalP"/>
    </source>
</evidence>
<dbReference type="Gene3D" id="3.60.10.10">
    <property type="entry name" value="Endonuclease/exonuclease/phosphatase"/>
    <property type="match status" value="1"/>
</dbReference>
<feature type="domain" description="Endonuclease/exonuclease/phosphatase" evidence="2">
    <location>
        <begin position="34"/>
        <end position="261"/>
    </location>
</feature>
<dbReference type="InterPro" id="IPR051916">
    <property type="entry name" value="GPI-anchor_lipid_remodeler"/>
</dbReference>
<dbReference type="OrthoDB" id="9793162at2"/>
<sequence length="271" mass="29359">MPNRRRLLVLAAALPLAACVSVPAADSTAELTVVTFNIWHDMGDWPERRPLVIAALRDVDADVIALQEVLQDADLPNQAEDIARALGGYSVHFVSVDPPGQARRYGNAVLTRLPVLETGERRLRPLEDSRTLATVRVSVNGRPVRIAATHLHHTPEGGALRDSQVTDVLAAIGPQNEAPIILLGDFNAPAEAPEFKSIRDGFTDALQSADPAAAARSTLVTDHGHRSKRIDHIFVQRGRFDILSARLAADQPVAGVWPSDHVAVVARLRVR</sequence>
<dbReference type="InterPro" id="IPR006311">
    <property type="entry name" value="TAT_signal"/>
</dbReference>
<feature type="chain" id="PRO_5034445506" evidence="1">
    <location>
        <begin position="25"/>
        <end position="271"/>
    </location>
</feature>
<dbReference type="Proteomes" id="UP000016569">
    <property type="component" value="Unassembled WGS sequence"/>
</dbReference>